<reference evidence="4" key="1">
    <citation type="submission" date="2015-07" db="EMBL/GenBank/DDBJ databases">
        <title>Genome sequencing project for genomic taxonomy and phylogenomics of Bacillus-like bacteria.</title>
        <authorList>
            <person name="Liu B."/>
            <person name="Wang J."/>
            <person name="Zhu Y."/>
            <person name="Liu G."/>
            <person name="Chen Q."/>
            <person name="Chen Z."/>
            <person name="Lan J."/>
            <person name="Che J."/>
            <person name="Ge C."/>
            <person name="Shi H."/>
            <person name="Pan Z."/>
            <person name="Liu X."/>
        </authorList>
    </citation>
    <scope>NUCLEOTIDE SEQUENCE [LARGE SCALE GENOMIC DNA]</scope>
    <source>
        <strain evidence="4">DSM 9887</strain>
    </source>
</reference>
<gene>
    <name evidence="3" type="ORF">ADS79_21080</name>
    <name evidence="2" type="ORF">BRE01_01250</name>
</gene>
<dbReference type="Proteomes" id="UP000319578">
    <property type="component" value="Unassembled WGS sequence"/>
</dbReference>
<proteinExistence type="predicted"/>
<sequence length="174" mass="19512">MKVLETDRLILRWQTVEDAPFILSLVNDPAWLQFIGDRGVRTVEDARNYIVNSAISYYERYGFGFYLTEIKEGNVPIGICGMIKRDTLEDVDIGFAFLPDYRGMGYGYEAASAVLSYARDVVGLKRLVAITDQDNHASGRLLEKIGLHVEGTIQLGNNPEESKLFAIDFQPAAQ</sequence>
<evidence type="ECO:0000313" key="5">
    <source>
        <dbReference type="Proteomes" id="UP000319578"/>
    </source>
</evidence>
<dbReference type="Proteomes" id="UP000036834">
    <property type="component" value="Unassembled WGS sequence"/>
</dbReference>
<dbReference type="PANTHER" id="PTHR43792">
    <property type="entry name" value="GNAT FAMILY, PUTATIVE (AFU_ORTHOLOGUE AFUA_3G00765)-RELATED-RELATED"/>
    <property type="match status" value="1"/>
</dbReference>
<dbReference type="InterPro" id="IPR000182">
    <property type="entry name" value="GNAT_dom"/>
</dbReference>
<reference evidence="3" key="2">
    <citation type="submission" date="2015-07" db="EMBL/GenBank/DDBJ databases">
        <title>MeaNS - Measles Nucleotide Surveillance Program.</title>
        <authorList>
            <person name="Tran T."/>
            <person name="Druce J."/>
        </authorList>
    </citation>
    <scope>NUCLEOTIDE SEQUENCE</scope>
    <source>
        <strain evidence="3">DSM 9887</strain>
    </source>
</reference>
<dbReference type="InterPro" id="IPR051531">
    <property type="entry name" value="N-acetyltransferase"/>
</dbReference>
<dbReference type="InterPro" id="IPR016181">
    <property type="entry name" value="Acyl_CoA_acyltransferase"/>
</dbReference>
<reference evidence="2 5" key="3">
    <citation type="submission" date="2019-06" db="EMBL/GenBank/DDBJ databases">
        <title>Whole genome shotgun sequence of Brevibacillus reuszeri NBRC 15719.</title>
        <authorList>
            <person name="Hosoyama A."/>
            <person name="Uohara A."/>
            <person name="Ohji S."/>
            <person name="Ichikawa N."/>
        </authorList>
    </citation>
    <scope>NUCLEOTIDE SEQUENCE [LARGE SCALE GENOMIC DNA]</scope>
    <source>
        <strain evidence="2 5">NBRC 15719</strain>
    </source>
</reference>
<dbReference type="Pfam" id="PF13302">
    <property type="entry name" value="Acetyltransf_3"/>
    <property type="match status" value="1"/>
</dbReference>
<dbReference type="PANTHER" id="PTHR43792:SF1">
    <property type="entry name" value="N-ACETYLTRANSFERASE DOMAIN-CONTAINING PROTEIN"/>
    <property type="match status" value="1"/>
</dbReference>
<organism evidence="3 4">
    <name type="scientific">Brevibacillus reuszeri</name>
    <dbReference type="NCBI Taxonomy" id="54915"/>
    <lineage>
        <taxon>Bacteria</taxon>
        <taxon>Bacillati</taxon>
        <taxon>Bacillota</taxon>
        <taxon>Bacilli</taxon>
        <taxon>Bacillales</taxon>
        <taxon>Paenibacillaceae</taxon>
        <taxon>Brevibacillus</taxon>
    </lineage>
</organism>
<feature type="domain" description="N-acetyltransferase" evidence="1">
    <location>
        <begin position="9"/>
        <end position="170"/>
    </location>
</feature>
<keyword evidence="5" id="KW-1185">Reference proteome</keyword>
<accession>A0A0K9YSY7</accession>
<keyword evidence="3" id="KW-0808">Transferase</keyword>
<dbReference type="GO" id="GO:0016747">
    <property type="term" value="F:acyltransferase activity, transferring groups other than amino-acyl groups"/>
    <property type="evidence" value="ECO:0007669"/>
    <property type="project" value="InterPro"/>
</dbReference>
<evidence type="ECO:0000313" key="2">
    <source>
        <dbReference type="EMBL" id="GED66423.1"/>
    </source>
</evidence>
<evidence type="ECO:0000313" key="3">
    <source>
        <dbReference type="EMBL" id="KNB71305.1"/>
    </source>
</evidence>
<dbReference type="Gene3D" id="3.40.630.30">
    <property type="match status" value="1"/>
</dbReference>
<dbReference type="AlphaFoldDB" id="A0A0K9YSY7"/>
<evidence type="ECO:0000259" key="1">
    <source>
        <dbReference type="PROSITE" id="PS51186"/>
    </source>
</evidence>
<dbReference type="OrthoDB" id="9798081at2"/>
<comment type="caution">
    <text evidence="3">The sequence shown here is derived from an EMBL/GenBank/DDBJ whole genome shotgun (WGS) entry which is preliminary data.</text>
</comment>
<evidence type="ECO:0000313" key="4">
    <source>
        <dbReference type="Proteomes" id="UP000036834"/>
    </source>
</evidence>
<dbReference type="RefSeq" id="WP_049740338.1">
    <property type="nucleotide sequence ID" value="NZ_BJON01000002.1"/>
</dbReference>
<dbReference type="EMBL" id="BJON01000002">
    <property type="protein sequence ID" value="GED66423.1"/>
    <property type="molecule type" value="Genomic_DNA"/>
</dbReference>
<dbReference type="EMBL" id="LGIQ01000009">
    <property type="protein sequence ID" value="KNB71305.1"/>
    <property type="molecule type" value="Genomic_DNA"/>
</dbReference>
<protein>
    <submittedName>
        <fullName evidence="2">Alanine acetyltransferase</fullName>
    </submittedName>
    <submittedName>
        <fullName evidence="3">GCN5 family acetyltransferase</fullName>
    </submittedName>
</protein>
<dbReference type="SUPFAM" id="SSF55729">
    <property type="entry name" value="Acyl-CoA N-acyltransferases (Nat)"/>
    <property type="match status" value="1"/>
</dbReference>
<dbReference type="PATRIC" id="fig|54915.3.peg.3341"/>
<dbReference type="STRING" id="54915.ADS79_21080"/>
<dbReference type="PROSITE" id="PS51186">
    <property type="entry name" value="GNAT"/>
    <property type="match status" value="1"/>
</dbReference>
<name>A0A0K9YSY7_9BACL</name>